<dbReference type="AlphaFoldDB" id="A0AAN6S7B1"/>
<comment type="caution">
    <text evidence="2">The sequence shown here is derived from an EMBL/GenBank/DDBJ whole genome shotgun (WGS) entry which is preliminary data.</text>
</comment>
<feature type="compositionally biased region" description="Basic and acidic residues" evidence="1">
    <location>
        <begin position="157"/>
        <end position="173"/>
    </location>
</feature>
<reference evidence="3" key="1">
    <citation type="journal article" date="2023" name="Mol. Phylogenet. Evol.">
        <title>Genome-scale phylogeny and comparative genomics of the fungal order Sordariales.</title>
        <authorList>
            <person name="Hensen N."/>
            <person name="Bonometti L."/>
            <person name="Westerberg I."/>
            <person name="Brannstrom I.O."/>
            <person name="Guillou S."/>
            <person name="Cros-Aarteil S."/>
            <person name="Calhoun S."/>
            <person name="Haridas S."/>
            <person name="Kuo A."/>
            <person name="Mondo S."/>
            <person name="Pangilinan J."/>
            <person name="Riley R."/>
            <person name="LaButti K."/>
            <person name="Andreopoulos B."/>
            <person name="Lipzen A."/>
            <person name="Chen C."/>
            <person name="Yan M."/>
            <person name="Daum C."/>
            <person name="Ng V."/>
            <person name="Clum A."/>
            <person name="Steindorff A."/>
            <person name="Ohm R.A."/>
            <person name="Martin F."/>
            <person name="Silar P."/>
            <person name="Natvig D.O."/>
            <person name="Lalanne C."/>
            <person name="Gautier V."/>
            <person name="Ament-Velasquez S.L."/>
            <person name="Kruys A."/>
            <person name="Hutchinson M.I."/>
            <person name="Powell A.J."/>
            <person name="Barry K."/>
            <person name="Miller A.N."/>
            <person name="Grigoriev I.V."/>
            <person name="Debuchy R."/>
            <person name="Gladieux P."/>
            <person name="Hiltunen Thoren M."/>
            <person name="Johannesson H."/>
        </authorList>
    </citation>
    <scope>NUCLEOTIDE SEQUENCE [LARGE SCALE GENOMIC DNA]</scope>
    <source>
        <strain evidence="3">CBS 340.73</strain>
    </source>
</reference>
<dbReference type="Proteomes" id="UP001303473">
    <property type="component" value="Unassembled WGS sequence"/>
</dbReference>
<keyword evidence="3" id="KW-1185">Reference proteome</keyword>
<evidence type="ECO:0000313" key="2">
    <source>
        <dbReference type="EMBL" id="KAK3942471.1"/>
    </source>
</evidence>
<dbReference type="EMBL" id="MU853773">
    <property type="protein sequence ID" value="KAK3942471.1"/>
    <property type="molecule type" value="Genomic_DNA"/>
</dbReference>
<evidence type="ECO:0000313" key="3">
    <source>
        <dbReference type="Proteomes" id="UP001303473"/>
    </source>
</evidence>
<feature type="region of interest" description="Disordered" evidence="1">
    <location>
        <begin position="134"/>
        <end position="173"/>
    </location>
</feature>
<organism evidence="2 3">
    <name type="scientific">Diplogelasinospora grovesii</name>
    <dbReference type="NCBI Taxonomy" id="303347"/>
    <lineage>
        <taxon>Eukaryota</taxon>
        <taxon>Fungi</taxon>
        <taxon>Dikarya</taxon>
        <taxon>Ascomycota</taxon>
        <taxon>Pezizomycotina</taxon>
        <taxon>Sordariomycetes</taxon>
        <taxon>Sordariomycetidae</taxon>
        <taxon>Sordariales</taxon>
        <taxon>Diplogelasinosporaceae</taxon>
        <taxon>Diplogelasinospora</taxon>
    </lineage>
</organism>
<feature type="compositionally biased region" description="Basic and acidic residues" evidence="1">
    <location>
        <begin position="23"/>
        <end position="33"/>
    </location>
</feature>
<feature type="region of interest" description="Disordered" evidence="1">
    <location>
        <begin position="23"/>
        <end position="45"/>
    </location>
</feature>
<protein>
    <submittedName>
        <fullName evidence="2">Uncharacterized protein</fullName>
    </submittedName>
</protein>
<proteinExistence type="predicted"/>
<name>A0AAN6S7B1_9PEZI</name>
<evidence type="ECO:0000256" key="1">
    <source>
        <dbReference type="SAM" id="MobiDB-lite"/>
    </source>
</evidence>
<sequence length="287" mass="31741">MGKRVNSLFRELREYERITKEQAAEFGSAERGELPTAPRVHPPQRHPLAPFPVPLLTMLPVLGLLSKHLAETAVVHVSDQVPPTTTGSRPPIPAVAQIGDGKYRYADGNLIRARTGLGDAGFMKPTLAWKSWEDEVGQDHPRKSSSPEVPPSLPRGGEGHGKLDRSSRARRDRSYPREFCGGILMEELSELRNAVAHPTRRQQRVYDHLLRYAHKPQPEADRRAGSFCTSCPDVLGRDRALWEAGSDGRPAAVYRAAPAREEQGLLKGVAPLDEEEGVHAAREGPDW</sequence>
<accession>A0AAN6S7B1</accession>
<gene>
    <name evidence="2" type="ORF">QBC46DRAFT_339419</name>
</gene>